<keyword evidence="3" id="KW-0812">Transmembrane</keyword>
<gene>
    <name evidence="12" type="primary">Ha1f_7</name>
    <name evidence="12" type="ORF">ZAPATR_R12482</name>
</gene>
<sequence length="120" mass="13795">PGCVSGAHTLQYMYGCDLLEDGSTRGYWQIAYDGRDFIAFDTDTMMLTAADGAAQITKRSWEADGTFTESWKHFVENTCPERLRKYMNYGQAVLERKEPPTVRVLKKETQRILTLHCRAY</sequence>
<dbReference type="Gene3D" id="3.30.500.10">
    <property type="entry name" value="MHC class I-like antigen recognition-like"/>
    <property type="match status" value="1"/>
</dbReference>
<feature type="non-terminal residue" evidence="12">
    <location>
        <position position="120"/>
    </location>
</feature>
<evidence type="ECO:0000313" key="12">
    <source>
        <dbReference type="EMBL" id="NXT81614.1"/>
    </source>
</evidence>
<dbReference type="InterPro" id="IPR011162">
    <property type="entry name" value="MHC_I/II-like_Ag-recog"/>
</dbReference>
<dbReference type="PANTHER" id="PTHR16675">
    <property type="entry name" value="MHC CLASS I-RELATED"/>
    <property type="match status" value="1"/>
</dbReference>
<dbReference type="EMBL" id="VZTU01023061">
    <property type="protein sequence ID" value="NXT81614.1"/>
    <property type="molecule type" value="Genomic_DNA"/>
</dbReference>
<dbReference type="AlphaFoldDB" id="A0A7L3FKX3"/>
<dbReference type="SUPFAM" id="SSF54452">
    <property type="entry name" value="MHC antigen-recognition domain"/>
    <property type="match status" value="1"/>
</dbReference>
<reference evidence="12 13" key="1">
    <citation type="submission" date="2019-09" db="EMBL/GenBank/DDBJ databases">
        <title>Bird 10,000 Genomes (B10K) Project - Family phase.</title>
        <authorList>
            <person name="Zhang G."/>
        </authorList>
    </citation>
    <scope>NUCLEOTIDE SEQUENCE [LARGE SCALE GENOMIC DNA]</scope>
    <source>
        <strain evidence="12">B10K-DU-011-47</strain>
        <tissue evidence="12">Mixed tissue sample</tissue>
    </source>
</reference>
<comment type="subcellular location">
    <subcellularLocation>
        <location evidence="1">Membrane</location>
        <topology evidence="1">Single-pass type I membrane protein</topology>
    </subcellularLocation>
</comment>
<evidence type="ECO:0000256" key="10">
    <source>
        <dbReference type="RuleBase" id="RU004439"/>
    </source>
</evidence>
<keyword evidence="5" id="KW-0391">Immunity</keyword>
<evidence type="ECO:0000256" key="2">
    <source>
        <dbReference type="ARBA" id="ARBA00022451"/>
    </source>
</evidence>
<evidence type="ECO:0000256" key="6">
    <source>
        <dbReference type="ARBA" id="ARBA00022989"/>
    </source>
</evidence>
<keyword evidence="7" id="KW-0472">Membrane</keyword>
<dbReference type="InterPro" id="IPR001039">
    <property type="entry name" value="MHC_I_a_a1/a2"/>
</dbReference>
<evidence type="ECO:0000256" key="4">
    <source>
        <dbReference type="ARBA" id="ARBA00022729"/>
    </source>
</evidence>
<evidence type="ECO:0000256" key="9">
    <source>
        <dbReference type="ARBA" id="ARBA00023180"/>
    </source>
</evidence>
<keyword evidence="6" id="KW-1133">Transmembrane helix</keyword>
<dbReference type="PANTHER" id="PTHR16675:SF242">
    <property type="entry name" value="MAJOR HISTOCOMPATIBILITY COMPLEX CLASS I-RELATED GENE PROTEIN"/>
    <property type="match status" value="1"/>
</dbReference>
<evidence type="ECO:0000256" key="3">
    <source>
        <dbReference type="ARBA" id="ARBA00022692"/>
    </source>
</evidence>
<comment type="caution">
    <text evidence="12">The sequence shown here is derived from an EMBL/GenBank/DDBJ whole genome shotgun (WGS) entry which is preliminary data.</text>
</comment>
<evidence type="ECO:0000259" key="11">
    <source>
        <dbReference type="Pfam" id="PF00129"/>
    </source>
</evidence>
<comment type="similarity">
    <text evidence="10">Belongs to the MHC class I family.</text>
</comment>
<dbReference type="Pfam" id="PF00129">
    <property type="entry name" value="MHC_I"/>
    <property type="match status" value="1"/>
</dbReference>
<dbReference type="GO" id="GO:0009897">
    <property type="term" value="C:external side of plasma membrane"/>
    <property type="evidence" value="ECO:0007669"/>
    <property type="project" value="TreeGrafter"/>
</dbReference>
<dbReference type="InterPro" id="IPR050208">
    <property type="entry name" value="MHC_class-I_related"/>
</dbReference>
<dbReference type="PRINTS" id="PR01638">
    <property type="entry name" value="MHCCLASSI"/>
</dbReference>
<keyword evidence="8" id="KW-1015">Disulfide bond</keyword>
<accession>A0A7L3FKX3</accession>
<evidence type="ECO:0000256" key="7">
    <source>
        <dbReference type="ARBA" id="ARBA00023136"/>
    </source>
</evidence>
<dbReference type="GO" id="GO:0005615">
    <property type="term" value="C:extracellular space"/>
    <property type="evidence" value="ECO:0007669"/>
    <property type="project" value="TreeGrafter"/>
</dbReference>
<feature type="non-terminal residue" evidence="12">
    <location>
        <position position="1"/>
    </location>
</feature>
<dbReference type="InterPro" id="IPR037055">
    <property type="entry name" value="MHC_I-like_Ag-recog_sf"/>
</dbReference>
<evidence type="ECO:0000256" key="1">
    <source>
        <dbReference type="ARBA" id="ARBA00004479"/>
    </source>
</evidence>
<evidence type="ECO:0000313" key="13">
    <source>
        <dbReference type="Proteomes" id="UP000557426"/>
    </source>
</evidence>
<dbReference type="InterPro" id="IPR011161">
    <property type="entry name" value="MHC_I-like_Ag-recog"/>
</dbReference>
<keyword evidence="9" id="KW-0325">Glycoprotein</keyword>
<name>A0A7L3FKX3_9GRUI</name>
<organism evidence="12 13">
    <name type="scientific">Zapornia atra</name>
    <name type="common">Henderson crake</name>
    <dbReference type="NCBI Taxonomy" id="2585822"/>
    <lineage>
        <taxon>Eukaryota</taxon>
        <taxon>Metazoa</taxon>
        <taxon>Chordata</taxon>
        <taxon>Craniata</taxon>
        <taxon>Vertebrata</taxon>
        <taxon>Euteleostomi</taxon>
        <taxon>Archelosauria</taxon>
        <taxon>Archosauria</taxon>
        <taxon>Dinosauria</taxon>
        <taxon>Saurischia</taxon>
        <taxon>Theropoda</taxon>
        <taxon>Coelurosauria</taxon>
        <taxon>Aves</taxon>
        <taxon>Neognathae</taxon>
        <taxon>Neoaves</taxon>
        <taxon>Gruiformes</taxon>
        <taxon>Rallidae</taxon>
        <taxon>Zapornia</taxon>
    </lineage>
</organism>
<dbReference type="Proteomes" id="UP000557426">
    <property type="component" value="Unassembled WGS sequence"/>
</dbReference>
<evidence type="ECO:0000256" key="8">
    <source>
        <dbReference type="ARBA" id="ARBA00023157"/>
    </source>
</evidence>
<dbReference type="GO" id="GO:0006955">
    <property type="term" value="P:immune response"/>
    <property type="evidence" value="ECO:0007669"/>
    <property type="project" value="TreeGrafter"/>
</dbReference>
<evidence type="ECO:0000256" key="5">
    <source>
        <dbReference type="ARBA" id="ARBA00022859"/>
    </source>
</evidence>
<protein>
    <submittedName>
        <fullName evidence="12">HA1F protein</fullName>
    </submittedName>
</protein>
<dbReference type="GO" id="GO:0002474">
    <property type="term" value="P:antigen processing and presentation of peptide antigen via MHC class I"/>
    <property type="evidence" value="ECO:0007669"/>
    <property type="project" value="UniProtKB-KW"/>
</dbReference>
<keyword evidence="4" id="KW-0732">Signal</keyword>
<keyword evidence="2" id="KW-0490">MHC I</keyword>
<proteinExistence type="inferred from homology"/>
<keyword evidence="13" id="KW-1185">Reference proteome</keyword>
<feature type="domain" description="MHC class I-like antigen recognition-like" evidence="11">
    <location>
        <begin position="5"/>
        <end position="93"/>
    </location>
</feature>
<dbReference type="GO" id="GO:0042612">
    <property type="term" value="C:MHC class I protein complex"/>
    <property type="evidence" value="ECO:0007669"/>
    <property type="project" value="UniProtKB-KW"/>
</dbReference>